<dbReference type="InterPro" id="IPR029229">
    <property type="entry name" value="Alkyl_sulf_C"/>
</dbReference>
<dbReference type="InterPro" id="IPR036866">
    <property type="entry name" value="RibonucZ/Hydroxyglut_hydro"/>
</dbReference>
<dbReference type="InterPro" id="IPR001279">
    <property type="entry name" value="Metallo-B-lactamas"/>
</dbReference>
<dbReference type="AlphaFoldDB" id="A0AA35PZ24"/>
<dbReference type="Gene3D" id="3.60.15.30">
    <property type="entry name" value="Metallo-beta-lactamase domain"/>
    <property type="match status" value="1"/>
</dbReference>
<evidence type="ECO:0000256" key="4">
    <source>
        <dbReference type="ARBA" id="ARBA00033751"/>
    </source>
</evidence>
<accession>A0AA35PZ24</accession>
<comment type="caution">
    <text evidence="6">The sequence shown here is derived from an EMBL/GenBank/DDBJ whole genome shotgun (WGS) entry which is preliminary data.</text>
</comment>
<protein>
    <recommendedName>
        <fullName evidence="5">Metallo-beta-lactamase domain-containing protein</fullName>
    </recommendedName>
</protein>
<dbReference type="InterPro" id="IPR029228">
    <property type="entry name" value="Alkyl_sulf_dimr"/>
</dbReference>
<reference evidence="6" key="1">
    <citation type="submission" date="2023-01" db="EMBL/GenBank/DDBJ databases">
        <authorList>
            <person name="Piombo E."/>
        </authorList>
    </citation>
    <scope>NUCLEOTIDE SEQUENCE</scope>
</reference>
<keyword evidence="2" id="KW-0378">Hydrolase</keyword>
<keyword evidence="1" id="KW-0479">Metal-binding</keyword>
<dbReference type="Pfam" id="PF14863">
    <property type="entry name" value="Alkyl_sulf_dimr"/>
    <property type="match status" value="1"/>
</dbReference>
<proteinExistence type="inferred from homology"/>
<dbReference type="Proteomes" id="UP001160390">
    <property type="component" value="Unassembled WGS sequence"/>
</dbReference>
<dbReference type="InterPro" id="IPR036527">
    <property type="entry name" value="SCP2_sterol-bd_dom_sf"/>
</dbReference>
<dbReference type="PANTHER" id="PTHR43223:SF1">
    <property type="entry name" value="ALKYL_ARYL-SULFATASE BDS1"/>
    <property type="match status" value="1"/>
</dbReference>
<dbReference type="CDD" id="cd07710">
    <property type="entry name" value="arylsulfatase_Sdsa1-like_MBL-fold"/>
    <property type="match status" value="1"/>
</dbReference>
<evidence type="ECO:0000256" key="3">
    <source>
        <dbReference type="ARBA" id="ARBA00022833"/>
    </source>
</evidence>
<name>A0AA35PZ24_9HYPO</name>
<evidence type="ECO:0000256" key="1">
    <source>
        <dbReference type="ARBA" id="ARBA00022723"/>
    </source>
</evidence>
<dbReference type="Pfam" id="PF00753">
    <property type="entry name" value="Lactamase_B"/>
    <property type="match status" value="1"/>
</dbReference>
<feature type="domain" description="Metallo-beta-lactamase" evidence="5">
    <location>
        <begin position="99"/>
        <end position="318"/>
    </location>
</feature>
<dbReference type="SUPFAM" id="SSF56281">
    <property type="entry name" value="Metallo-hydrolase/oxidoreductase"/>
    <property type="match status" value="1"/>
</dbReference>
<evidence type="ECO:0000313" key="7">
    <source>
        <dbReference type="Proteomes" id="UP001160390"/>
    </source>
</evidence>
<keyword evidence="3" id="KW-0862">Zinc</keyword>
<evidence type="ECO:0000313" key="6">
    <source>
        <dbReference type="EMBL" id="CAI6067314.1"/>
    </source>
</evidence>
<dbReference type="GO" id="GO:0018909">
    <property type="term" value="P:dodecyl sulfate metabolic process"/>
    <property type="evidence" value="ECO:0007669"/>
    <property type="project" value="InterPro"/>
</dbReference>
<comment type="similarity">
    <text evidence="4">Belongs to the metallo-beta-lactamase superfamily. Type III sulfatase family.</text>
</comment>
<keyword evidence="7" id="KW-1185">Reference proteome</keyword>
<sequence>MRIQINLSQLPAAPLQCEPDFNDTEDFDNASRGFIAKLEPCIIRDSKGHVVWDNDAYDFVKEQCPNTANPKLWRQAQLTAIQGLYGVSPAVYQVRGFDISNMSIVEGHSGIIIIDPLTSMECAQEALKFYRTHRGNRPVIAVIYSHSHADHYGGALGVLPKDTGSIPIIAPEGFMKEVTSEHVLAGPSMLRRAAFMYGTRLPKHPRGQVGTGLGMGASAGTTSIIPPNTLVTETGQELVIDGVKFVFQLVPGTEAPAELNFFLPDHEALYISECATHCLHNIVTLRGASVRDARAWSQYLDETIELYGERSKVLFAGHHWPTWGQDKIKKLVLEQRDMYAFLHDQTVRLMNKGLTGTEIAEILVLPPKLRRAWHAQGYYGSVSHNVKGIYQRYMTWFDGNPAHLWPHTPSEEGKRYIRCFGGVEELVSKARVFIDEGDLRFAATLLDHAVSAEPENRLAAETLAWVFEKMGFAAENATWRNFFLTRAMDLRNKSQSHQALDATMTSVSLNPHASIADWLDAISISLDGPKAAEEFEESQSILVRVLELESTWKITLSNGAMTYRSFSKVGTGEKQADELERIRPAITFDTKKQLHEMLSGKTSLSQFTCEGLESHLFLQRLLELSAITVWQQH</sequence>
<dbReference type="InterPro" id="IPR038536">
    <property type="entry name" value="Alkyl/aryl-sulf_dimr_sf"/>
</dbReference>
<dbReference type="FunFam" id="3.60.15.30:FF:000001">
    <property type="entry name" value="Alkyl/aryl-sulfatase BDS1"/>
    <property type="match status" value="1"/>
</dbReference>
<dbReference type="EMBL" id="CABFNP030000627">
    <property type="protein sequence ID" value="CAI6067314.1"/>
    <property type="molecule type" value="Genomic_DNA"/>
</dbReference>
<evidence type="ECO:0000259" key="5">
    <source>
        <dbReference type="SMART" id="SM00849"/>
    </source>
</evidence>
<gene>
    <name evidence="6" type="ORF">CCHLO57077_00015741</name>
</gene>
<dbReference type="SMART" id="SM00849">
    <property type="entry name" value="Lactamase_B"/>
    <property type="match status" value="1"/>
</dbReference>
<dbReference type="GO" id="GO:0018741">
    <property type="term" value="F:linear primary-alkylsulfatase activity"/>
    <property type="evidence" value="ECO:0007669"/>
    <property type="project" value="InterPro"/>
</dbReference>
<organism evidence="6 7">
    <name type="scientific">Clonostachys chloroleuca</name>
    <dbReference type="NCBI Taxonomy" id="1926264"/>
    <lineage>
        <taxon>Eukaryota</taxon>
        <taxon>Fungi</taxon>
        <taxon>Dikarya</taxon>
        <taxon>Ascomycota</taxon>
        <taxon>Pezizomycotina</taxon>
        <taxon>Sordariomycetes</taxon>
        <taxon>Hypocreomycetidae</taxon>
        <taxon>Hypocreales</taxon>
        <taxon>Bionectriaceae</taxon>
        <taxon>Clonostachys</taxon>
    </lineage>
</organism>
<dbReference type="PANTHER" id="PTHR43223">
    <property type="entry name" value="ALKYL/ARYL-SULFATASE"/>
    <property type="match status" value="1"/>
</dbReference>
<dbReference type="GO" id="GO:0046872">
    <property type="term" value="F:metal ion binding"/>
    <property type="evidence" value="ECO:0007669"/>
    <property type="project" value="UniProtKB-KW"/>
</dbReference>
<dbReference type="GO" id="GO:0046983">
    <property type="term" value="F:protein dimerization activity"/>
    <property type="evidence" value="ECO:0007669"/>
    <property type="project" value="InterPro"/>
</dbReference>
<dbReference type="InterPro" id="IPR052195">
    <property type="entry name" value="Bact_Alkyl/Aryl-Sulfatase"/>
</dbReference>
<dbReference type="Pfam" id="PF14864">
    <property type="entry name" value="Alkyl_sulf_C"/>
    <property type="match status" value="1"/>
</dbReference>
<dbReference type="InterPro" id="IPR044097">
    <property type="entry name" value="Bds1/SdsA1_MBL-fold"/>
</dbReference>
<dbReference type="Gene3D" id="3.30.1050.10">
    <property type="entry name" value="SCP2 sterol-binding domain"/>
    <property type="match status" value="1"/>
</dbReference>
<evidence type="ECO:0000256" key="2">
    <source>
        <dbReference type="ARBA" id="ARBA00022801"/>
    </source>
</evidence>
<dbReference type="Gene3D" id="1.25.40.880">
    <property type="entry name" value="Alkyl sulfatase, dimerisation domain"/>
    <property type="match status" value="1"/>
</dbReference>